<proteinExistence type="predicted"/>
<organism evidence="1 2">
    <name type="scientific">Pneumocystis oryctolagi</name>
    <dbReference type="NCBI Taxonomy" id="42067"/>
    <lineage>
        <taxon>Eukaryota</taxon>
        <taxon>Fungi</taxon>
        <taxon>Dikarya</taxon>
        <taxon>Ascomycota</taxon>
        <taxon>Taphrinomycotina</taxon>
        <taxon>Pneumocystomycetes</taxon>
        <taxon>Pneumocystaceae</taxon>
        <taxon>Pneumocystis</taxon>
    </lineage>
</organism>
<gene>
    <name evidence="1" type="ORF">PORY_002118</name>
</gene>
<accession>A0ACB7CA23</accession>
<protein>
    <submittedName>
        <fullName evidence="1">Uncharacterized protein</fullName>
    </submittedName>
</protein>
<dbReference type="EMBL" id="JABTEG010000008">
    <property type="protein sequence ID" value="KAG4304408.1"/>
    <property type="molecule type" value="Genomic_DNA"/>
</dbReference>
<sequence length="1030" mass="119023">MSNGMLKYTSVSIKKPLSKLKPGNVFGSTEEANSQVVRKKIQWPDSLKEFVGRCFENCSDKDRPFIEKELKEIITKAFEDDTVFSIDWDKIELKTLKKQKKQFNGHIQSNKVNKVKTEPSNLNTFSISETEHQKEKRIKRFEQKDKIKTSNEILDVDTSSHRSDVIDWDEHTIVGKSQQLEKKYLRLTSAPDPETVRPLPVLKKTLEFLKAKWKEENNYLYICDQFKSLRQDLTVQRIKNDFTVMVYEIHARIALEKGDLGEYNQCQTQLFSLYSYNLPGHPDEFLAYRILYLLHTRNKSDIHEILLKLTEEEKKNHAVKHALDVRAAFGMSNYHSLFRLYLDAPNMGGYLMDCFVERERVIALCKMFKAYRPSLSLKFLCKELSFENESECFEFLLVRSNKDIFTRDEQSKSIYINTKDALEYFEQAKLKDKCILMVGSRKSQKSTNRKDLVANIAPKSATSIEPPKKVIKALYDYVSQSSVELAFSKGDFFYVIGNENDENWYEACNPTTNVRGLVPVSYFQVLGKTERDVLNTKNLEKSSEKNHTNQVSSKTQSLYGIVQYDFHAERPDELEAQAGEAIIVIAHSNHEWFVAKPIGRLGGPGLIPVSFIEIRDFSTGKAVTNVQELVNSMAIPRVEEWKKMAAEYKKNSISLGKFNFDEDSSNKSNSASISQNNQNIDSSKKCIHNTKIIHEPFYHNNEEVCVVSSRVIKHVYSNERYQYLVYAEMENSCYRNLFRYYEDFYNLQVMLLDEFPVEAGRTGKRRILPYMPIPLSYVDDQISQRRCIDLDTYLRDLCRLPSYIRKSSLVTNFFSLRECDIESNTPITMIQPSCTELSDEIVEYPGSKDSILDCNDLPSSPNNYKKSVSESQLSSNLSFLPLSSKNFGISSRSVSTESQYDYELSKLTETFQSSSIQKDESAYSPISRTLKECQIQISRSFSQDNTLQSGIYSDSSYVKIKIYFLDDLIAIRVPRQITFIQLMEKLQGRLGTKIKSLRCKETNDHLYLIKCDNDLRNAINKNSKLVLYAE</sequence>
<dbReference type="Proteomes" id="UP000768646">
    <property type="component" value="Unassembled WGS sequence"/>
</dbReference>
<keyword evidence="2" id="KW-1185">Reference proteome</keyword>
<evidence type="ECO:0000313" key="2">
    <source>
        <dbReference type="Proteomes" id="UP000768646"/>
    </source>
</evidence>
<reference evidence="1 2" key="1">
    <citation type="journal article" date="2021" name="Commun. Biol.">
        <title>Genomic insights into the host specific adaptation of the Pneumocystis genus.</title>
        <authorList>
            <person name="Cisse O.H."/>
            <person name="Ma L."/>
            <person name="Dekker J.P."/>
            <person name="Khil P.P."/>
            <person name="Youn J.-H."/>
            <person name="Brenchley J.M."/>
            <person name="Blair R."/>
            <person name="Pahar B."/>
            <person name="Chabe M."/>
            <person name="Van Rompay K.K.A."/>
            <person name="Keesler R."/>
            <person name="Sukura A."/>
            <person name="Hirsch V."/>
            <person name="Kutty G."/>
            <person name="Liu Y."/>
            <person name="Peng L."/>
            <person name="Chen J."/>
            <person name="Song J."/>
            <person name="Weissenbacher-Lang C."/>
            <person name="Xu J."/>
            <person name="Upham N.S."/>
            <person name="Stajich J.E."/>
            <person name="Cuomo C.A."/>
            <person name="Cushion M.T."/>
            <person name="Kovacs J.A."/>
        </authorList>
    </citation>
    <scope>NUCLEOTIDE SEQUENCE [LARGE SCALE GENOMIC DNA]</scope>
    <source>
        <strain evidence="1 2">RABM</strain>
    </source>
</reference>
<name>A0ACB7CA23_9ASCO</name>
<evidence type="ECO:0000313" key="1">
    <source>
        <dbReference type="EMBL" id="KAG4304408.1"/>
    </source>
</evidence>
<comment type="caution">
    <text evidence="1">The sequence shown here is derived from an EMBL/GenBank/DDBJ whole genome shotgun (WGS) entry which is preliminary data.</text>
</comment>